<feature type="region of interest" description="Disordered" evidence="1">
    <location>
        <begin position="247"/>
        <end position="270"/>
    </location>
</feature>
<evidence type="ECO:0000259" key="2">
    <source>
        <dbReference type="Pfam" id="PF14129"/>
    </source>
</evidence>
<name>A0ABS6YC77_9BACT</name>
<dbReference type="RefSeq" id="WP_219479023.1">
    <property type="nucleotide sequence ID" value="NZ_JAHXCT010000001.1"/>
</dbReference>
<evidence type="ECO:0000313" key="3">
    <source>
        <dbReference type="EMBL" id="MBW4768334.1"/>
    </source>
</evidence>
<dbReference type="EMBL" id="JAHXCT010000001">
    <property type="protein sequence ID" value="MBW4768334.1"/>
    <property type="molecule type" value="Genomic_DNA"/>
</dbReference>
<proteinExistence type="predicted"/>
<reference evidence="3 4" key="1">
    <citation type="submission" date="2021-07" db="EMBL/GenBank/DDBJ databases">
        <title>Genomic diversity and antimicrobial resistance of Prevotella spp. isolated from chronic lung disease airways.</title>
        <authorList>
            <person name="Webb K.A."/>
            <person name="Olagoke O.S."/>
            <person name="Baird T."/>
            <person name="Neill J."/>
            <person name="Pham A."/>
            <person name="Wells T.J."/>
            <person name="Ramsay K.A."/>
            <person name="Bell S.C."/>
            <person name="Sarovich D.S."/>
            <person name="Price E.P."/>
        </authorList>
    </citation>
    <scope>NUCLEOTIDE SEQUENCE [LARGE SCALE GENOMIC DNA]</scope>
    <source>
        <strain evidence="3 4">SCHI0011.S.12</strain>
    </source>
</reference>
<accession>A0ABS6YC77</accession>
<protein>
    <submittedName>
        <fullName evidence="3">DUF4296 domain-containing protein</fullName>
    </submittedName>
</protein>
<dbReference type="Pfam" id="PF14129">
    <property type="entry name" value="DUF4296"/>
    <property type="match status" value="1"/>
</dbReference>
<evidence type="ECO:0000256" key="1">
    <source>
        <dbReference type="SAM" id="MobiDB-lite"/>
    </source>
</evidence>
<comment type="caution">
    <text evidence="3">The sequence shown here is derived from an EMBL/GenBank/DDBJ whole genome shotgun (WGS) entry which is preliminary data.</text>
</comment>
<feature type="domain" description="DUF4296" evidence="2">
    <location>
        <begin position="16"/>
        <end position="96"/>
    </location>
</feature>
<dbReference type="Proteomes" id="UP000788426">
    <property type="component" value="Unassembled WGS sequence"/>
</dbReference>
<sequence>MSISLILFVACKPGVPNRYIQPSELGDILYEYHLAEGITSLKNDTTALYYYKNNILKKHNVTSAEFDSSMVYYLRHADELKKIYEHLSERFSAEAKANGSAIGDLANSAFNSANGDTTNVWQADNGIVLTPYAPTNLYSFTLKVDSTYHKGDKLLLAFDAQFIYQDGVRDGVCVMSVTYNNDSIASQTVRMSSSSSYSMEFNDINKYGIKSIKGFFLLGNGSEINAYTSTTLRLMALRNIHLIRMHQNENKKEEKPEEAQKDSLTIREEE</sequence>
<organism evidence="3 4">
    <name type="scientific">Hoylesella nanceiensis</name>
    <dbReference type="NCBI Taxonomy" id="425941"/>
    <lineage>
        <taxon>Bacteria</taxon>
        <taxon>Pseudomonadati</taxon>
        <taxon>Bacteroidota</taxon>
        <taxon>Bacteroidia</taxon>
        <taxon>Bacteroidales</taxon>
        <taxon>Prevotellaceae</taxon>
        <taxon>Hoylesella</taxon>
    </lineage>
</organism>
<dbReference type="InterPro" id="IPR025381">
    <property type="entry name" value="DUF4296"/>
</dbReference>
<gene>
    <name evidence="3" type="ORF">KZO38_00930</name>
</gene>
<evidence type="ECO:0000313" key="4">
    <source>
        <dbReference type="Proteomes" id="UP000788426"/>
    </source>
</evidence>
<keyword evidence="4" id="KW-1185">Reference proteome</keyword>